<organism evidence="5 6">
    <name type="scientific">Actinomycetospora cinnamomea</name>
    <dbReference type="NCBI Taxonomy" id="663609"/>
    <lineage>
        <taxon>Bacteria</taxon>
        <taxon>Bacillati</taxon>
        <taxon>Actinomycetota</taxon>
        <taxon>Actinomycetes</taxon>
        <taxon>Pseudonocardiales</taxon>
        <taxon>Pseudonocardiaceae</taxon>
        <taxon>Actinomycetospora</taxon>
    </lineage>
</organism>
<dbReference type="AlphaFoldDB" id="A0A2U1F3U6"/>
<keyword evidence="6" id="KW-1185">Reference proteome</keyword>
<dbReference type="InterPro" id="IPR001867">
    <property type="entry name" value="OmpR/PhoB-type_DNA-bd"/>
</dbReference>
<feature type="domain" description="OmpR/PhoB-type" evidence="4">
    <location>
        <begin position="1"/>
        <end position="35"/>
    </location>
</feature>
<keyword evidence="1 2" id="KW-0238">DNA-binding</keyword>
<dbReference type="SUPFAM" id="SSF46894">
    <property type="entry name" value="C-terminal effector domain of the bipartite response regulators"/>
    <property type="match status" value="1"/>
</dbReference>
<dbReference type="InterPro" id="IPR036388">
    <property type="entry name" value="WH-like_DNA-bd_sf"/>
</dbReference>
<dbReference type="Proteomes" id="UP000245639">
    <property type="component" value="Unassembled WGS sequence"/>
</dbReference>
<evidence type="ECO:0000256" key="3">
    <source>
        <dbReference type="SAM" id="MobiDB-lite"/>
    </source>
</evidence>
<evidence type="ECO:0000259" key="4">
    <source>
        <dbReference type="PROSITE" id="PS51755"/>
    </source>
</evidence>
<gene>
    <name evidence="5" type="ORF">C8D89_11239</name>
</gene>
<comment type="caution">
    <text evidence="5">The sequence shown here is derived from an EMBL/GenBank/DDBJ whole genome shotgun (WGS) entry which is preliminary data.</text>
</comment>
<dbReference type="PROSITE" id="PS51755">
    <property type="entry name" value="OMPR_PHOB"/>
    <property type="match status" value="1"/>
</dbReference>
<dbReference type="GO" id="GO:0006355">
    <property type="term" value="P:regulation of DNA-templated transcription"/>
    <property type="evidence" value="ECO:0007669"/>
    <property type="project" value="InterPro"/>
</dbReference>
<dbReference type="InterPro" id="IPR016032">
    <property type="entry name" value="Sig_transdc_resp-reg_C-effctor"/>
</dbReference>
<reference evidence="5 6" key="1">
    <citation type="submission" date="2018-04" db="EMBL/GenBank/DDBJ databases">
        <title>Genomic Encyclopedia of Type Strains, Phase IV (KMG-IV): sequencing the most valuable type-strain genomes for metagenomic binning, comparative biology and taxonomic classification.</title>
        <authorList>
            <person name="Goeker M."/>
        </authorList>
    </citation>
    <scope>NUCLEOTIDE SEQUENCE [LARGE SCALE GENOMIC DNA]</scope>
    <source>
        <strain evidence="5 6">DSM 45771</strain>
    </source>
</reference>
<dbReference type="GO" id="GO:0000160">
    <property type="term" value="P:phosphorelay signal transduction system"/>
    <property type="evidence" value="ECO:0007669"/>
    <property type="project" value="InterPro"/>
</dbReference>
<name>A0A2U1F3U6_9PSEU</name>
<dbReference type="Pfam" id="PF00486">
    <property type="entry name" value="Trans_reg_C"/>
    <property type="match status" value="1"/>
</dbReference>
<evidence type="ECO:0000313" key="5">
    <source>
        <dbReference type="EMBL" id="PVZ06846.1"/>
    </source>
</evidence>
<protein>
    <submittedName>
        <fullName evidence="5">Transcriptional regulator</fullName>
    </submittedName>
</protein>
<evidence type="ECO:0000256" key="2">
    <source>
        <dbReference type="PROSITE-ProRule" id="PRU01091"/>
    </source>
</evidence>
<sequence length="35" mass="4016">MLDVHVRRLRRKIEDDPSHPGLVLTVRGSGYRTGQ</sequence>
<accession>A0A2U1F3U6</accession>
<evidence type="ECO:0000313" key="6">
    <source>
        <dbReference type="Proteomes" id="UP000245639"/>
    </source>
</evidence>
<dbReference type="EMBL" id="QEKW01000012">
    <property type="protein sequence ID" value="PVZ06846.1"/>
    <property type="molecule type" value="Genomic_DNA"/>
</dbReference>
<dbReference type="GO" id="GO:0003677">
    <property type="term" value="F:DNA binding"/>
    <property type="evidence" value="ECO:0007669"/>
    <property type="project" value="UniProtKB-UniRule"/>
</dbReference>
<evidence type="ECO:0000256" key="1">
    <source>
        <dbReference type="ARBA" id="ARBA00023125"/>
    </source>
</evidence>
<feature type="DNA-binding region" description="OmpR/PhoB-type" evidence="2">
    <location>
        <begin position="1"/>
        <end position="35"/>
    </location>
</feature>
<dbReference type="Gene3D" id="1.10.10.10">
    <property type="entry name" value="Winged helix-like DNA-binding domain superfamily/Winged helix DNA-binding domain"/>
    <property type="match status" value="1"/>
</dbReference>
<feature type="region of interest" description="Disordered" evidence="3">
    <location>
        <begin position="16"/>
        <end position="35"/>
    </location>
</feature>
<proteinExistence type="predicted"/>